<dbReference type="Proteomes" id="UP000594262">
    <property type="component" value="Unplaced"/>
</dbReference>
<proteinExistence type="predicted"/>
<organism evidence="1 2">
    <name type="scientific">Clytia hemisphaerica</name>
    <dbReference type="NCBI Taxonomy" id="252671"/>
    <lineage>
        <taxon>Eukaryota</taxon>
        <taxon>Metazoa</taxon>
        <taxon>Cnidaria</taxon>
        <taxon>Hydrozoa</taxon>
        <taxon>Hydroidolina</taxon>
        <taxon>Leptothecata</taxon>
        <taxon>Obeliida</taxon>
        <taxon>Clytiidae</taxon>
        <taxon>Clytia</taxon>
    </lineage>
</organism>
<accession>A0A7M5UT58</accession>
<dbReference type="EnsemblMetazoa" id="CLYHEMT005394.1">
    <property type="protein sequence ID" value="CLYHEMP005394.1"/>
    <property type="gene ID" value="CLYHEMG005394"/>
</dbReference>
<reference evidence="1" key="1">
    <citation type="submission" date="2021-01" db="UniProtKB">
        <authorList>
            <consortium name="EnsemblMetazoa"/>
        </authorList>
    </citation>
    <scope>IDENTIFICATION</scope>
</reference>
<evidence type="ECO:0000313" key="2">
    <source>
        <dbReference type="Proteomes" id="UP000594262"/>
    </source>
</evidence>
<protein>
    <submittedName>
        <fullName evidence="1">Uncharacterized protein</fullName>
    </submittedName>
</protein>
<keyword evidence="2" id="KW-1185">Reference proteome</keyword>
<name>A0A7M5UT58_9CNID</name>
<evidence type="ECO:0000313" key="1">
    <source>
        <dbReference type="EnsemblMetazoa" id="CLYHEMP005394.1"/>
    </source>
</evidence>
<dbReference type="AlphaFoldDB" id="A0A7M5UT58"/>
<sequence>RFQASDYHLQFTEDQHKYDEQIHVEKEKGIVIYRVPQHAALSAAHYLKDFNKRLAVMKVLATKTCYVSEMTDAEPSIGQIELGMEEAKGVFNSKRYTVEIEDLIPIRQSNRLYLSSAILNFCGDFNILDTVIDTEAMKEVLKKKFIAHFKLRRSKRLNVNEYAYCKNGVATMSSVMTQCYGKSSDHYEMKCKVNPSKTCIYKVNCSLTNQGWNCPGVHQYNHIVCCYLNCKV</sequence>